<evidence type="ECO:0000313" key="2">
    <source>
        <dbReference type="Proteomes" id="UP001148737"/>
    </source>
</evidence>
<evidence type="ECO:0000313" key="1">
    <source>
        <dbReference type="EMBL" id="KAJ3476686.1"/>
    </source>
</evidence>
<sequence>METLICCASVAVVALLTCQCLQLRLRAGQSHQLYQDNDGVATRDSEVESLRITQEKLVMNTAAAVGISASALNAYEFVSMSQWSVPIAALISCTLFWSLVGIQVLIIANETSICERYTQGLCTAGSATVLALLITYRDIVINHNLEIVSTERICTVSIIIACLTLPRRPVVHVDGRRVDHQNGASVISLLSFSWYPLYQPAFSVATNLNLHDLVLLPLSQRIRTLQQRFSQCASHGRLLYKLTLAWRRPLSFQWALTLLHGLSQFAGQYFVQRLLSCMEQPSSPNHYGMGASVSQAYVSSQHCLKAVLKMLLDVSYLIHLIGLKHIAIGCLFPIILFPISRILAHRHRIAKLELSNSHHAFSVEVSELLRSLRQIRLSSMEKLWEDRVIESRAQELRKIWSCGVLLAALTLITNLGPILLISVSLSAYALEAGRLSPSLAFASIGLFRNLHTAIQDLPAMIANLQESIVASRRIERYLQLPGELQTSGKAKLLTFKEAKISWPNGSIDSESSESFSLRNVNLHFPKAKMTVVTGKTSSGKGLLLAALLGEAVVQSDDGRPGPAPAEESPHTTYGIAYVSQPPWIENRTIKQNIIFGNQFDEDRYAGVLYACALNRDLDALPDGDLTMAGVNGGALSGGQKWRVSLARALYSSSMTILLDDVLSAVDPHVAKWLCAHALSGRLVRGRTVIIATHHLTVCEHLASYIVTVENGTTSARSVVPTHNKQRLKVESMPRSATSSPKPDLVVDAKGGGRKHAASSKRSTIQTFIFYLLGSGIVSVGLAVLTTFACRLLTAGNSWWLTKWTFNKQLDNQALRVNLYIYLALSVAGAVAVAIHSLAVHGVSQRASEALFQKTVHGVLRSPLRWIDSTSLGKLLQSLTTDMYLIEHRVASGLSDLLRIIMQLLLVVCTSGIVTPQTIAMMMIMLVFYYKITTRHLQMSKRLNRLIPLAAQPILEHVNSTEAGILTIRAFNKEATYINRMEDLLDMEMRLSWHIILGQRWIHGRYGILGSLFVCATAVSLVLGHANAATAGFAINVALQIKATMSGMMGKINLLTSGSRAIDRVLEIAGAPTESQEGNDVVTTWSATGRVRVENITVRYGNDFPAVLQGITFSLAAGERLGVVGRTGAGKTSLVNALLRFIEVGAGAIYIDDTDIASIKIAHLRRSISVIPQDPFLFSDTLRANLNIHGRRSDEELQAALAKVAIRAKDDSIATAAETLRDLDLVIQPGGENLSHGQRQMVCLARAILDPRRIVILDEATSAVDRATDTMVQDVIRREFAKSTIIVVAHRLATVADFDKILVLDQGAGVEFGSPAELMEKKGAFWDMVNQSGDAQIVRKAIGSRG</sequence>
<comment type="caution">
    <text evidence="1">The sequence shown here is derived from an EMBL/GenBank/DDBJ whole genome shotgun (WGS) entry which is preliminary data.</text>
</comment>
<dbReference type="EMBL" id="JANAKD010001759">
    <property type="protein sequence ID" value="KAJ3476686.1"/>
    <property type="molecule type" value="Genomic_DNA"/>
</dbReference>
<organism evidence="1 2">
    <name type="scientific">Lecanicillium saksenae</name>
    <dbReference type="NCBI Taxonomy" id="468837"/>
    <lineage>
        <taxon>Eukaryota</taxon>
        <taxon>Fungi</taxon>
        <taxon>Dikarya</taxon>
        <taxon>Ascomycota</taxon>
        <taxon>Pezizomycotina</taxon>
        <taxon>Sordariomycetes</taxon>
        <taxon>Hypocreomycetidae</taxon>
        <taxon>Hypocreales</taxon>
        <taxon>Cordycipitaceae</taxon>
        <taxon>Lecanicillium</taxon>
    </lineage>
</organism>
<accession>A0ACC1QIZ9</accession>
<keyword evidence="2" id="KW-1185">Reference proteome</keyword>
<gene>
    <name evidence="1" type="ORF">NLG97_g9045</name>
</gene>
<proteinExistence type="predicted"/>
<dbReference type="Proteomes" id="UP001148737">
    <property type="component" value="Unassembled WGS sequence"/>
</dbReference>
<reference evidence="1" key="1">
    <citation type="submission" date="2022-07" db="EMBL/GenBank/DDBJ databases">
        <title>Genome Sequence of Lecanicillium saksenae.</title>
        <authorList>
            <person name="Buettner E."/>
        </authorList>
    </citation>
    <scope>NUCLEOTIDE SEQUENCE</scope>
    <source>
        <strain evidence="1">VT-O1</strain>
    </source>
</reference>
<name>A0ACC1QIZ9_9HYPO</name>
<protein>
    <submittedName>
        <fullName evidence="1">Uncharacterized protein</fullName>
    </submittedName>
</protein>